<evidence type="ECO:0000256" key="6">
    <source>
        <dbReference type="ARBA" id="ARBA00032380"/>
    </source>
</evidence>
<name>A0A9W8NRZ7_9AGAR</name>
<evidence type="ECO:0000256" key="9">
    <source>
        <dbReference type="ARBA" id="ARBA00032873"/>
    </source>
</evidence>
<organism evidence="12 13">
    <name type="scientific">Lentinula detonsa</name>
    <dbReference type="NCBI Taxonomy" id="2804962"/>
    <lineage>
        <taxon>Eukaryota</taxon>
        <taxon>Fungi</taxon>
        <taxon>Dikarya</taxon>
        <taxon>Basidiomycota</taxon>
        <taxon>Agaricomycotina</taxon>
        <taxon>Agaricomycetes</taxon>
        <taxon>Agaricomycetidae</taxon>
        <taxon>Agaricales</taxon>
        <taxon>Marasmiineae</taxon>
        <taxon>Omphalotaceae</taxon>
        <taxon>Lentinula</taxon>
    </lineage>
</organism>
<keyword evidence="13" id="KW-1185">Reference proteome</keyword>
<evidence type="ECO:0000256" key="11">
    <source>
        <dbReference type="RuleBase" id="RU004466"/>
    </source>
</evidence>
<dbReference type="PANTHER" id="PTHR12001:SF44">
    <property type="entry name" value="GERANYLGERANYL PYROPHOSPHATE SYNTHASE"/>
    <property type="match status" value="1"/>
</dbReference>
<evidence type="ECO:0000256" key="8">
    <source>
        <dbReference type="ARBA" id="ARBA00032448"/>
    </source>
</evidence>
<comment type="caution">
    <text evidence="12">The sequence shown here is derived from an EMBL/GenBank/DDBJ whole genome shotgun (WGS) entry which is preliminary data.</text>
</comment>
<evidence type="ECO:0000256" key="7">
    <source>
        <dbReference type="ARBA" id="ARBA00032424"/>
    </source>
</evidence>
<keyword evidence="4" id="KW-0460">Magnesium</keyword>
<dbReference type="InterPro" id="IPR033749">
    <property type="entry name" value="Polyprenyl_synt_CS"/>
</dbReference>
<evidence type="ECO:0000313" key="13">
    <source>
        <dbReference type="Proteomes" id="UP001142393"/>
    </source>
</evidence>
<dbReference type="EMBL" id="JANVFU010000017">
    <property type="protein sequence ID" value="KAJ3739768.1"/>
    <property type="molecule type" value="Genomic_DNA"/>
</dbReference>
<protein>
    <recommendedName>
        <fullName evidence="9">(2E,6E)-farnesyl diphosphate synthase</fullName>
    </recommendedName>
    <alternativeName>
        <fullName evidence="8">Dimethylallyltranstransferase</fullName>
    </alternativeName>
    <alternativeName>
        <fullName evidence="7">Farnesyl diphosphate synthase</fullName>
    </alternativeName>
    <alternativeName>
        <fullName evidence="5">Farnesyltranstransferase</fullName>
    </alternativeName>
    <alternativeName>
        <fullName evidence="10">Geranylgeranyl diphosphate synthase</fullName>
    </alternativeName>
    <alternativeName>
        <fullName evidence="6">Geranyltranstransferase</fullName>
    </alternativeName>
</protein>
<dbReference type="AlphaFoldDB" id="A0A9W8NRZ7"/>
<comment type="similarity">
    <text evidence="2 11">Belongs to the FPP/GGPP synthase family.</text>
</comment>
<dbReference type="PANTHER" id="PTHR12001">
    <property type="entry name" value="GERANYLGERANYL PYROPHOSPHATE SYNTHASE"/>
    <property type="match status" value="1"/>
</dbReference>
<evidence type="ECO:0000256" key="4">
    <source>
        <dbReference type="ARBA" id="ARBA00022842"/>
    </source>
</evidence>
<dbReference type="Proteomes" id="UP001142393">
    <property type="component" value="Unassembled WGS sequence"/>
</dbReference>
<evidence type="ECO:0000256" key="5">
    <source>
        <dbReference type="ARBA" id="ARBA00032052"/>
    </source>
</evidence>
<proteinExistence type="inferred from homology"/>
<accession>A0A9W8NRZ7</accession>
<evidence type="ECO:0000256" key="1">
    <source>
        <dbReference type="ARBA" id="ARBA00001946"/>
    </source>
</evidence>
<dbReference type="GO" id="GO:0004659">
    <property type="term" value="F:prenyltransferase activity"/>
    <property type="evidence" value="ECO:0007669"/>
    <property type="project" value="InterPro"/>
</dbReference>
<dbReference type="Gene3D" id="1.10.600.10">
    <property type="entry name" value="Farnesyl Diphosphate Synthase"/>
    <property type="match status" value="1"/>
</dbReference>
<evidence type="ECO:0000313" key="12">
    <source>
        <dbReference type="EMBL" id="KAJ3739768.1"/>
    </source>
</evidence>
<evidence type="ECO:0000256" key="10">
    <source>
        <dbReference type="ARBA" id="ARBA00033096"/>
    </source>
</evidence>
<dbReference type="PROSITE" id="PS00444">
    <property type="entry name" value="POLYPRENYL_SYNTHASE_2"/>
    <property type="match status" value="1"/>
</dbReference>
<dbReference type="InterPro" id="IPR008949">
    <property type="entry name" value="Isoprenoid_synthase_dom_sf"/>
</dbReference>
<dbReference type="Pfam" id="PF00348">
    <property type="entry name" value="polyprenyl_synt"/>
    <property type="match status" value="1"/>
</dbReference>
<dbReference type="SUPFAM" id="SSF48576">
    <property type="entry name" value="Terpenoid synthases"/>
    <property type="match status" value="1"/>
</dbReference>
<gene>
    <name evidence="12" type="ORF">DFH05DRAFT_496809</name>
</gene>
<dbReference type="GO" id="GO:0046872">
    <property type="term" value="F:metal ion binding"/>
    <property type="evidence" value="ECO:0007669"/>
    <property type="project" value="UniProtKB-KW"/>
</dbReference>
<reference evidence="12 13" key="1">
    <citation type="journal article" date="2023" name="Proc. Natl. Acad. Sci. U.S.A.">
        <title>A global phylogenomic analysis of the shiitake genus Lentinula.</title>
        <authorList>
            <person name="Sierra-Patev S."/>
            <person name="Min B."/>
            <person name="Naranjo-Ortiz M."/>
            <person name="Looney B."/>
            <person name="Konkel Z."/>
            <person name="Slot J.C."/>
            <person name="Sakamoto Y."/>
            <person name="Steenwyk J.L."/>
            <person name="Rokas A."/>
            <person name="Carro J."/>
            <person name="Camarero S."/>
            <person name="Ferreira P."/>
            <person name="Molpeceres G."/>
            <person name="Ruiz-Duenas F.J."/>
            <person name="Serrano A."/>
            <person name="Henrissat B."/>
            <person name="Drula E."/>
            <person name="Hughes K.W."/>
            <person name="Mata J.L."/>
            <person name="Ishikawa N.K."/>
            <person name="Vargas-Isla R."/>
            <person name="Ushijima S."/>
            <person name="Smith C.A."/>
            <person name="Donoghue J."/>
            <person name="Ahrendt S."/>
            <person name="Andreopoulos W."/>
            <person name="He G."/>
            <person name="LaButti K."/>
            <person name="Lipzen A."/>
            <person name="Ng V."/>
            <person name="Riley R."/>
            <person name="Sandor L."/>
            <person name="Barry K."/>
            <person name="Martinez A.T."/>
            <person name="Xiao Y."/>
            <person name="Gibbons J.G."/>
            <person name="Terashima K."/>
            <person name="Grigoriev I.V."/>
            <person name="Hibbett D."/>
        </authorList>
    </citation>
    <scope>NUCLEOTIDE SEQUENCE [LARGE SCALE GENOMIC DNA]</scope>
    <source>
        <strain evidence="12 13">TFB7810</strain>
    </source>
</reference>
<dbReference type="PROSITE" id="PS00723">
    <property type="entry name" value="POLYPRENYL_SYNTHASE_1"/>
    <property type="match status" value="1"/>
</dbReference>
<sequence>MPNHSRIISKTLDSSPWTQENESAILAPYTYLTSAPSKETLLHLANALNDWLKVESTQLELIIKIAQALQNDSLLFDDIEDGSELRRGQPVANSVYGVPQTVNAASYIVIMVYKDALELHAIMNKIDLIPGSTPVEIITEELLNAHRGQGMDILWRDHVRCPSEDEYIDMIKNKTASLFRILMRLMMACATERKDVNFIPLIDLIGVMYQIRDDYSNLRDASYSDTKGFAEDLTEGKFSFPLVHAIRADESNTKLLDIIRQRPKSPALKGQALSYMESETRSFDYTLAVLRALQGRIAEEMEMLGENPMLEKLLSRLRVK</sequence>
<evidence type="ECO:0000256" key="2">
    <source>
        <dbReference type="ARBA" id="ARBA00006706"/>
    </source>
</evidence>
<keyword evidence="11" id="KW-0808">Transferase</keyword>
<dbReference type="GO" id="GO:0008299">
    <property type="term" value="P:isoprenoid biosynthetic process"/>
    <property type="evidence" value="ECO:0007669"/>
    <property type="project" value="InterPro"/>
</dbReference>
<keyword evidence="3" id="KW-0479">Metal-binding</keyword>
<dbReference type="InterPro" id="IPR000092">
    <property type="entry name" value="Polyprenyl_synt"/>
</dbReference>
<evidence type="ECO:0000256" key="3">
    <source>
        <dbReference type="ARBA" id="ARBA00022723"/>
    </source>
</evidence>
<comment type="cofactor">
    <cofactor evidence="1">
        <name>Mg(2+)</name>
        <dbReference type="ChEBI" id="CHEBI:18420"/>
    </cofactor>
</comment>